<accession>A0A8K1GAB8</accession>
<evidence type="ECO:0000256" key="10">
    <source>
        <dbReference type="ARBA" id="ARBA00023054"/>
    </source>
</evidence>
<dbReference type="PROSITE" id="PS51675">
    <property type="entry name" value="SAM_MT_TRM10"/>
    <property type="match status" value="1"/>
</dbReference>
<dbReference type="Proteomes" id="UP000796761">
    <property type="component" value="Unassembled WGS sequence"/>
</dbReference>
<keyword evidence="11" id="KW-0496">Mitochondrion</keyword>
<evidence type="ECO:0000256" key="5">
    <source>
        <dbReference type="ARBA" id="ARBA00022603"/>
    </source>
</evidence>
<dbReference type="GO" id="GO:0005654">
    <property type="term" value="C:nucleoplasm"/>
    <property type="evidence" value="ECO:0007669"/>
    <property type="project" value="TreeGrafter"/>
</dbReference>
<dbReference type="EC" id="2.1.1.218" evidence="2"/>
<evidence type="ECO:0000256" key="6">
    <source>
        <dbReference type="ARBA" id="ARBA00022679"/>
    </source>
</evidence>
<evidence type="ECO:0000256" key="2">
    <source>
        <dbReference type="ARBA" id="ARBA00012794"/>
    </source>
</evidence>
<comment type="catalytic activity">
    <reaction evidence="18">
        <text>guanosine(9) in tRNA + S-adenosyl-L-methionine = N(1)-methylguanosine(9) in tRNA + S-adenosyl-L-homocysteine + H(+)</text>
        <dbReference type="Rhea" id="RHEA:43156"/>
        <dbReference type="Rhea" id="RHEA-COMP:10367"/>
        <dbReference type="Rhea" id="RHEA-COMP:10368"/>
        <dbReference type="ChEBI" id="CHEBI:15378"/>
        <dbReference type="ChEBI" id="CHEBI:57856"/>
        <dbReference type="ChEBI" id="CHEBI:59789"/>
        <dbReference type="ChEBI" id="CHEBI:73542"/>
        <dbReference type="ChEBI" id="CHEBI:74269"/>
        <dbReference type="EC" id="2.1.1.221"/>
    </reaction>
</comment>
<evidence type="ECO:0000256" key="17">
    <source>
        <dbReference type="ARBA" id="ARBA00048278"/>
    </source>
</evidence>
<dbReference type="GO" id="GO:0000049">
    <property type="term" value="F:tRNA binding"/>
    <property type="evidence" value="ECO:0007669"/>
    <property type="project" value="TreeGrafter"/>
</dbReference>
<keyword evidence="6" id="KW-0808">Transferase</keyword>
<dbReference type="GO" id="GO:0032259">
    <property type="term" value="P:methylation"/>
    <property type="evidence" value="ECO:0007669"/>
    <property type="project" value="UniProtKB-KW"/>
</dbReference>
<dbReference type="GO" id="GO:0005739">
    <property type="term" value="C:mitochondrion"/>
    <property type="evidence" value="ECO:0007669"/>
    <property type="project" value="UniProtKB-SubCell"/>
</dbReference>
<dbReference type="AlphaFoldDB" id="A0A8K1GAB8"/>
<evidence type="ECO:0000256" key="11">
    <source>
        <dbReference type="ARBA" id="ARBA00023128"/>
    </source>
</evidence>
<evidence type="ECO:0000313" key="22">
    <source>
        <dbReference type="EMBL" id="TRZ14230.1"/>
    </source>
</evidence>
<gene>
    <name evidence="22" type="ORF">HGM15179_012881</name>
</gene>
<evidence type="ECO:0000256" key="20">
    <source>
        <dbReference type="SAM" id="MobiDB-lite"/>
    </source>
</evidence>
<evidence type="ECO:0000256" key="14">
    <source>
        <dbReference type="ARBA" id="ARBA00030623"/>
    </source>
</evidence>
<dbReference type="Gene3D" id="3.40.1280.30">
    <property type="match status" value="1"/>
</dbReference>
<evidence type="ECO:0000256" key="8">
    <source>
        <dbReference type="ARBA" id="ARBA00022694"/>
    </source>
</evidence>
<keyword evidence="8" id="KW-0819">tRNA processing</keyword>
<keyword evidence="5" id="KW-0489">Methyltransferase</keyword>
<dbReference type="PANTHER" id="PTHR13563:SF5">
    <property type="entry name" value="TRNA METHYLTRANSFERASE 10 HOMOLOG C"/>
    <property type="match status" value="1"/>
</dbReference>
<dbReference type="GO" id="GO:0160106">
    <property type="term" value="F:tRNA (adenine(9)-N1)-methyltransferase activity"/>
    <property type="evidence" value="ECO:0007669"/>
    <property type="project" value="UniProtKB-EC"/>
</dbReference>
<feature type="domain" description="SAM-dependent MTase TRM10-type" evidence="21">
    <location>
        <begin position="263"/>
        <end position="455"/>
    </location>
</feature>
<dbReference type="InterPro" id="IPR025812">
    <property type="entry name" value="Trm10_C_MTase_dom"/>
</dbReference>
<dbReference type="CDD" id="cd18102">
    <property type="entry name" value="Trm10_MRRP1"/>
    <property type="match status" value="1"/>
</dbReference>
<keyword evidence="10" id="KW-0175">Coiled coil</keyword>
<keyword evidence="23" id="KW-1185">Reference proteome</keyword>
<evidence type="ECO:0000256" key="19">
    <source>
        <dbReference type="ARBA" id="ARBA00048481"/>
    </source>
</evidence>
<dbReference type="OrthoDB" id="9976048at2759"/>
<keyword evidence="7" id="KW-0949">S-adenosyl-L-methionine</keyword>
<evidence type="ECO:0000256" key="13">
    <source>
        <dbReference type="ARBA" id="ARBA00029803"/>
    </source>
</evidence>
<evidence type="ECO:0000256" key="16">
    <source>
        <dbReference type="ARBA" id="ARBA00033019"/>
    </source>
</evidence>
<evidence type="ECO:0000256" key="4">
    <source>
        <dbReference type="ARBA" id="ARBA00014681"/>
    </source>
</evidence>
<protein>
    <recommendedName>
        <fullName evidence="4">tRNA methyltransferase 10 homolog C</fullName>
        <ecNumber evidence="2">2.1.1.218</ecNumber>
        <ecNumber evidence="3">2.1.1.221</ecNumber>
    </recommendedName>
    <alternativeName>
        <fullName evidence="14">Mitochondrial ribonuclease P protein 1</fullName>
    </alternativeName>
    <alternativeName>
        <fullName evidence="13">RNA (guanine-9-)-methyltransferase domain-containing protein 1</fullName>
    </alternativeName>
    <alternativeName>
        <fullName evidence="15">mRNA methyladenosine-N(1)-methyltransferase</fullName>
    </alternativeName>
    <alternativeName>
        <fullName evidence="16">tRNA (adenine(9)-N(1))-methyltransferase</fullName>
    </alternativeName>
    <alternativeName>
        <fullName evidence="12">tRNA (guanine(9)-N(1))-methyltransferase</fullName>
    </alternativeName>
</protein>
<evidence type="ECO:0000256" key="18">
    <source>
        <dbReference type="ARBA" id="ARBA00048434"/>
    </source>
</evidence>
<dbReference type="GO" id="GO:0070131">
    <property type="term" value="P:positive regulation of mitochondrial translation"/>
    <property type="evidence" value="ECO:0007669"/>
    <property type="project" value="TreeGrafter"/>
</dbReference>
<proteinExistence type="predicted"/>
<dbReference type="InterPro" id="IPR007356">
    <property type="entry name" value="tRNA_m1G_MeTrfase_euk"/>
</dbReference>
<dbReference type="InterPro" id="IPR028564">
    <property type="entry name" value="MT_TRM10-typ"/>
</dbReference>
<dbReference type="PANTHER" id="PTHR13563">
    <property type="entry name" value="TRNA (GUANINE-9-) METHYLTRANSFERASE"/>
    <property type="match status" value="1"/>
</dbReference>
<evidence type="ECO:0000313" key="23">
    <source>
        <dbReference type="Proteomes" id="UP000796761"/>
    </source>
</evidence>
<dbReference type="EC" id="2.1.1.221" evidence="3"/>
<dbReference type="EMBL" id="SWJQ01000453">
    <property type="protein sequence ID" value="TRZ14230.1"/>
    <property type="molecule type" value="Genomic_DNA"/>
</dbReference>
<feature type="compositionally biased region" description="Basic and acidic residues" evidence="20">
    <location>
        <begin position="225"/>
        <end position="236"/>
    </location>
</feature>
<evidence type="ECO:0000256" key="15">
    <source>
        <dbReference type="ARBA" id="ARBA00031759"/>
    </source>
</evidence>
<dbReference type="GO" id="GO:0097745">
    <property type="term" value="P:mitochondrial tRNA 5'-end processing"/>
    <property type="evidence" value="ECO:0007669"/>
    <property type="project" value="TreeGrafter"/>
</dbReference>
<name>A0A8K1GAB8_9PASS</name>
<evidence type="ECO:0000259" key="21">
    <source>
        <dbReference type="PROSITE" id="PS51675"/>
    </source>
</evidence>
<keyword evidence="9" id="KW-0809">Transit peptide</keyword>
<reference evidence="22" key="1">
    <citation type="submission" date="2019-04" db="EMBL/GenBank/DDBJ databases">
        <title>Genome assembly of Zosterops borbonicus 15179.</title>
        <authorList>
            <person name="Leroy T."/>
            <person name="Anselmetti Y."/>
            <person name="Tilak M.-K."/>
            <person name="Nabholz B."/>
        </authorList>
    </citation>
    <scope>NUCLEOTIDE SEQUENCE</scope>
    <source>
        <strain evidence="22">HGM_15179</strain>
        <tissue evidence="22">Muscle</tissue>
    </source>
</reference>
<feature type="region of interest" description="Disordered" evidence="20">
    <location>
        <begin position="220"/>
        <end position="247"/>
    </location>
</feature>
<dbReference type="InterPro" id="IPR038459">
    <property type="entry name" value="MT_TRM10-typ_sf"/>
</dbReference>
<organism evidence="22 23">
    <name type="scientific">Zosterops borbonicus</name>
    <dbReference type="NCBI Taxonomy" id="364589"/>
    <lineage>
        <taxon>Eukaryota</taxon>
        <taxon>Metazoa</taxon>
        <taxon>Chordata</taxon>
        <taxon>Craniata</taxon>
        <taxon>Vertebrata</taxon>
        <taxon>Euteleostomi</taxon>
        <taxon>Archelosauria</taxon>
        <taxon>Archosauria</taxon>
        <taxon>Dinosauria</taxon>
        <taxon>Saurischia</taxon>
        <taxon>Theropoda</taxon>
        <taxon>Coelurosauria</taxon>
        <taxon>Aves</taxon>
        <taxon>Neognathae</taxon>
        <taxon>Neoaves</taxon>
        <taxon>Telluraves</taxon>
        <taxon>Australaves</taxon>
        <taxon>Passeriformes</taxon>
        <taxon>Sylvioidea</taxon>
        <taxon>Zosteropidae</taxon>
        <taxon>Zosterops</taxon>
    </lineage>
</organism>
<evidence type="ECO:0000256" key="9">
    <source>
        <dbReference type="ARBA" id="ARBA00022946"/>
    </source>
</evidence>
<comment type="caution">
    <text evidence="22">The sequence shown here is derived from an EMBL/GenBank/DDBJ whole genome shotgun (WGS) entry which is preliminary data.</text>
</comment>
<comment type="catalytic activity">
    <reaction evidence="19">
        <text>an adenosine in mRNA + S-adenosyl-L-methionine = an N(1)-methyladenosine in mRNA + S-adenosyl-L-homocysteine + H(+)</text>
        <dbReference type="Rhea" id="RHEA:55392"/>
        <dbReference type="Rhea" id="RHEA-COMP:12414"/>
        <dbReference type="Rhea" id="RHEA-COMP:12415"/>
        <dbReference type="ChEBI" id="CHEBI:15378"/>
        <dbReference type="ChEBI" id="CHEBI:57856"/>
        <dbReference type="ChEBI" id="CHEBI:59789"/>
        <dbReference type="ChEBI" id="CHEBI:74411"/>
        <dbReference type="ChEBI" id="CHEBI:74491"/>
    </reaction>
</comment>
<sequence>MNDTLEGNLALSNAIIKYSDGVNLVFNIDLIGGPVINDVSMNDTLEGNLALSNAIIKYSDGVNLVFNIDLIGGPVINDVSMNDTLEGNLALSNAIIKYSDGVNLVFNIDLIGGPVIRTLSLSLCLKQEKACEPSEKLDLDEWKKVMKSGLQEEVSETVSEPKEPSSLAAARETLEMWRLAGRAVPENISEEQLKTFMECPSKSAKKKYLKYLHLRELHKKSHKRKMDEKRERRLEEQDQASDTDETKKSSFLFLPSSTMEKAYHWRAAQSMIFGQPLVFDMSYEKEMSVREVTNTVKQIVMGESCNRRTVDPFHIHFCNFKEDSLYHREFIKHYREAWGRLLITVTDQCYTEIFPKDKLIYLTADSPKVMKKFDHDKIYIVGSMVDKSIKTGVSLARAKRLGLETAALPLEKYLLWSTGAKNLTLDQMMQILLTLKDTDDWKKALEFVPKRKYCGFVNKPVKEVKKTLDLINALKLRKEQEKVEKRFARNHPKQYTLKQK</sequence>
<dbReference type="GO" id="GO:0052905">
    <property type="term" value="F:tRNA (guanosine(9)-N1)-methyltransferase activity"/>
    <property type="evidence" value="ECO:0007669"/>
    <property type="project" value="UniProtKB-EC"/>
</dbReference>
<comment type="catalytic activity">
    <reaction evidence="17">
        <text>adenosine(9) in tRNA + S-adenosyl-L-methionine = N(1)-methyladenosine(9) in tRNA + S-adenosyl-L-homocysteine + H(+)</text>
        <dbReference type="Rhea" id="RHEA:43148"/>
        <dbReference type="Rhea" id="RHEA-COMP:10363"/>
        <dbReference type="Rhea" id="RHEA-COMP:10364"/>
        <dbReference type="ChEBI" id="CHEBI:15378"/>
        <dbReference type="ChEBI" id="CHEBI:57856"/>
        <dbReference type="ChEBI" id="CHEBI:59789"/>
        <dbReference type="ChEBI" id="CHEBI:74411"/>
        <dbReference type="ChEBI" id="CHEBI:74491"/>
        <dbReference type="EC" id="2.1.1.218"/>
    </reaction>
</comment>
<evidence type="ECO:0000256" key="1">
    <source>
        <dbReference type="ARBA" id="ARBA00004173"/>
    </source>
</evidence>
<evidence type="ECO:0000256" key="7">
    <source>
        <dbReference type="ARBA" id="ARBA00022691"/>
    </source>
</evidence>
<comment type="subcellular location">
    <subcellularLocation>
        <location evidence="1">Mitochondrion</location>
    </subcellularLocation>
</comment>
<dbReference type="FunFam" id="3.40.1280.30:FF:000003">
    <property type="entry name" value="tRNA methyltransferase 10C, mitochondrial RNase P subunit"/>
    <property type="match status" value="1"/>
</dbReference>
<evidence type="ECO:0000256" key="3">
    <source>
        <dbReference type="ARBA" id="ARBA00012797"/>
    </source>
</evidence>
<evidence type="ECO:0000256" key="12">
    <source>
        <dbReference type="ARBA" id="ARBA00029727"/>
    </source>
</evidence>